<feature type="domain" description="Flavodoxin" evidence="1">
    <location>
        <begin position="4"/>
        <end position="137"/>
    </location>
</feature>
<dbReference type="SUPFAM" id="SSF52218">
    <property type="entry name" value="Flavoproteins"/>
    <property type="match status" value="1"/>
</dbReference>
<dbReference type="InterPro" id="IPR026816">
    <property type="entry name" value="Flavodoxin_dom"/>
</dbReference>
<reference evidence="2" key="1">
    <citation type="submission" date="2020-08" db="EMBL/GenBank/DDBJ databases">
        <title>Genome public.</title>
        <authorList>
            <person name="Liu C."/>
            <person name="Sun Q."/>
        </authorList>
    </citation>
    <scope>NUCLEOTIDE SEQUENCE</scope>
    <source>
        <strain evidence="2">BX12</strain>
    </source>
</reference>
<evidence type="ECO:0000313" key="2">
    <source>
        <dbReference type="EMBL" id="MBC6680953.1"/>
    </source>
</evidence>
<sequence length="177" mass="20166">MNSIILYGSCYGTSMRYAQALAKETGLRCVSCDQAPALRDYDRLFYVGGLYAGGVWGLSAALRKLPTDARTELILLTVGLADPEDPENRKNIKASAQKQIPGWLFQRTRIFHLRGGIDYQKLKFKHKTMMKMLYRKVKKIPPDQQNAETKAMIETYGQTVDFVDFNRLRPVIEQLSL</sequence>
<organism evidence="2 3">
    <name type="scientific">Zhenpiania hominis</name>
    <dbReference type="NCBI Taxonomy" id="2763644"/>
    <lineage>
        <taxon>Bacteria</taxon>
        <taxon>Bacillati</taxon>
        <taxon>Bacillota</taxon>
        <taxon>Clostridia</taxon>
        <taxon>Peptostreptococcales</taxon>
        <taxon>Anaerovoracaceae</taxon>
        <taxon>Zhenpiania</taxon>
    </lineage>
</organism>
<dbReference type="AlphaFoldDB" id="A0A923SX41"/>
<dbReference type="EMBL" id="JACRYT010000022">
    <property type="protein sequence ID" value="MBC6680953.1"/>
    <property type="molecule type" value="Genomic_DNA"/>
</dbReference>
<dbReference type="RefSeq" id="WP_187304050.1">
    <property type="nucleotide sequence ID" value="NZ_JACRYT010000022.1"/>
</dbReference>
<protein>
    <recommendedName>
        <fullName evidence="1">Flavodoxin domain-containing protein</fullName>
    </recommendedName>
</protein>
<proteinExistence type="predicted"/>
<dbReference type="Proteomes" id="UP000602647">
    <property type="component" value="Unassembled WGS sequence"/>
</dbReference>
<evidence type="ECO:0000259" key="1">
    <source>
        <dbReference type="Pfam" id="PF12724"/>
    </source>
</evidence>
<dbReference type="Pfam" id="PF12724">
    <property type="entry name" value="Flavodoxin_5"/>
    <property type="match status" value="1"/>
</dbReference>
<keyword evidence="3" id="KW-1185">Reference proteome</keyword>
<evidence type="ECO:0000313" key="3">
    <source>
        <dbReference type="Proteomes" id="UP000602647"/>
    </source>
</evidence>
<comment type="caution">
    <text evidence="2">The sequence shown here is derived from an EMBL/GenBank/DDBJ whole genome shotgun (WGS) entry which is preliminary data.</text>
</comment>
<gene>
    <name evidence="2" type="ORF">H9L42_14090</name>
</gene>
<accession>A0A923SX41</accession>
<dbReference type="InterPro" id="IPR029039">
    <property type="entry name" value="Flavoprotein-like_sf"/>
</dbReference>
<name>A0A923SX41_9FIRM</name>